<protein>
    <submittedName>
        <fullName evidence="5">Phorbol-ester/DAG-type domain-containing protein</fullName>
    </submittedName>
</protein>
<dbReference type="CDD" id="cd20853">
    <property type="entry name" value="C1_DGKepsilon_typeIII_rpt2"/>
    <property type="match status" value="1"/>
</dbReference>
<keyword evidence="2" id="KW-0862">Zinc</keyword>
<proteinExistence type="predicted"/>
<evidence type="ECO:0000313" key="5">
    <source>
        <dbReference type="WBParaSite" id="PSAMB.scaffold15770size1486.g36654.t1"/>
    </source>
</evidence>
<dbReference type="WBParaSite" id="PSAMB.scaffold15770size1486.g36654.t1">
    <property type="protein sequence ID" value="PSAMB.scaffold15770size1486.g36654.t1"/>
    <property type="gene ID" value="PSAMB.scaffold15770size1486.g36654"/>
</dbReference>
<feature type="domain" description="Phorbol-ester/DAG-type" evidence="3">
    <location>
        <begin position="102"/>
        <end position="153"/>
    </location>
</feature>
<dbReference type="InterPro" id="IPR037607">
    <property type="entry name" value="DGK"/>
</dbReference>
<dbReference type="PROSITE" id="PS50081">
    <property type="entry name" value="ZF_DAG_PE_2"/>
    <property type="match status" value="2"/>
</dbReference>
<dbReference type="InterPro" id="IPR046349">
    <property type="entry name" value="C1-like_sf"/>
</dbReference>
<dbReference type="PROSITE" id="PS00479">
    <property type="entry name" value="ZF_DAG_PE_1"/>
    <property type="match status" value="1"/>
</dbReference>
<sequence length="225" mass="25102">MWVLLIGVAVIVWIISWLASGLYRKRVVEYKVPVSDATKGHHWILVDAFKHGHYCNKCEMGTIRGAECDFCGIKVDNGCLKSANSSIPCKHLSNPSIDENLKHHWVHGNLPHHSVCSVCDELCGDGPGLRDFKCVWCQKCAHERCMKSVPAVCDLGQFKEMIMPPNCVLIKSIGWKGRRQLVVERVFAPSTPDWSPLIVMANQKSGNGEADIVLQAFRKVLNPAQ</sequence>
<keyword evidence="4" id="KW-1185">Reference proteome</keyword>
<dbReference type="Proteomes" id="UP000887566">
    <property type="component" value="Unplaced"/>
</dbReference>
<dbReference type="AlphaFoldDB" id="A0A914V8P2"/>
<feature type="domain" description="Phorbol-ester/DAG-type" evidence="3">
    <location>
        <begin position="40"/>
        <end position="89"/>
    </location>
</feature>
<dbReference type="SMART" id="SM00109">
    <property type="entry name" value="C1"/>
    <property type="match status" value="2"/>
</dbReference>
<dbReference type="InterPro" id="IPR002219">
    <property type="entry name" value="PKC_DAG/PE"/>
</dbReference>
<dbReference type="CDD" id="cd20801">
    <property type="entry name" value="C1_DGKepsilon_typeIII_rpt1"/>
    <property type="match status" value="1"/>
</dbReference>
<dbReference type="Gene3D" id="3.30.60.20">
    <property type="match status" value="1"/>
</dbReference>
<dbReference type="Pfam" id="PF00130">
    <property type="entry name" value="C1_1"/>
    <property type="match status" value="1"/>
</dbReference>
<evidence type="ECO:0000256" key="1">
    <source>
        <dbReference type="ARBA" id="ARBA00022723"/>
    </source>
</evidence>
<dbReference type="GO" id="GO:0004143">
    <property type="term" value="F:ATP-dependent diacylglycerol kinase activity"/>
    <property type="evidence" value="ECO:0007669"/>
    <property type="project" value="InterPro"/>
</dbReference>
<dbReference type="SUPFAM" id="SSF57889">
    <property type="entry name" value="Cysteine-rich domain"/>
    <property type="match status" value="2"/>
</dbReference>
<evidence type="ECO:0000313" key="4">
    <source>
        <dbReference type="Proteomes" id="UP000887566"/>
    </source>
</evidence>
<dbReference type="GO" id="GO:0016020">
    <property type="term" value="C:membrane"/>
    <property type="evidence" value="ECO:0007669"/>
    <property type="project" value="TreeGrafter"/>
</dbReference>
<accession>A0A914V8P2</accession>
<dbReference type="PANTHER" id="PTHR11255:SF118">
    <property type="entry name" value="DIACYLGLYCEROL KINASE EPSILON"/>
    <property type="match status" value="1"/>
</dbReference>
<dbReference type="PANTHER" id="PTHR11255">
    <property type="entry name" value="DIACYLGLYCEROL KINASE"/>
    <property type="match status" value="1"/>
</dbReference>
<organism evidence="4 5">
    <name type="scientific">Plectus sambesii</name>
    <dbReference type="NCBI Taxonomy" id="2011161"/>
    <lineage>
        <taxon>Eukaryota</taxon>
        <taxon>Metazoa</taxon>
        <taxon>Ecdysozoa</taxon>
        <taxon>Nematoda</taxon>
        <taxon>Chromadorea</taxon>
        <taxon>Plectida</taxon>
        <taxon>Plectina</taxon>
        <taxon>Plectoidea</taxon>
        <taxon>Plectidae</taxon>
        <taxon>Plectus</taxon>
    </lineage>
</organism>
<evidence type="ECO:0000259" key="3">
    <source>
        <dbReference type="PROSITE" id="PS50081"/>
    </source>
</evidence>
<dbReference type="GO" id="GO:0046872">
    <property type="term" value="F:metal ion binding"/>
    <property type="evidence" value="ECO:0007669"/>
    <property type="project" value="UniProtKB-KW"/>
</dbReference>
<evidence type="ECO:0000256" key="2">
    <source>
        <dbReference type="ARBA" id="ARBA00022833"/>
    </source>
</evidence>
<keyword evidence="1" id="KW-0479">Metal-binding</keyword>
<reference evidence="5" key="1">
    <citation type="submission" date="2022-11" db="UniProtKB">
        <authorList>
            <consortium name="WormBaseParasite"/>
        </authorList>
    </citation>
    <scope>IDENTIFICATION</scope>
</reference>
<dbReference type="GO" id="GO:0007165">
    <property type="term" value="P:signal transduction"/>
    <property type="evidence" value="ECO:0007669"/>
    <property type="project" value="InterPro"/>
</dbReference>
<name>A0A914V8P2_9BILA</name>